<evidence type="ECO:0000313" key="8">
    <source>
        <dbReference type="Proteomes" id="UP000198942"/>
    </source>
</evidence>
<dbReference type="Proteomes" id="UP000198942">
    <property type="component" value="Unassembled WGS sequence"/>
</dbReference>
<protein>
    <recommendedName>
        <fullName evidence="6">Cytochrome c domain-containing protein</fullName>
    </recommendedName>
</protein>
<feature type="domain" description="Cytochrome c" evidence="6">
    <location>
        <begin position="41"/>
        <end position="181"/>
    </location>
</feature>
<dbReference type="PROSITE" id="PS51257">
    <property type="entry name" value="PROKAR_LIPOPROTEIN"/>
    <property type="match status" value="1"/>
</dbReference>
<dbReference type="Gene3D" id="1.10.760.10">
    <property type="entry name" value="Cytochrome c-like domain"/>
    <property type="match status" value="1"/>
</dbReference>
<dbReference type="AlphaFoldDB" id="A0A1H8NR50"/>
<reference evidence="8" key="1">
    <citation type="submission" date="2016-10" db="EMBL/GenBank/DDBJ databases">
        <authorList>
            <person name="Varghese N."/>
            <person name="Submissions S."/>
        </authorList>
    </citation>
    <scope>NUCLEOTIDE SEQUENCE [LARGE SCALE GENOMIC DNA]</scope>
    <source>
        <strain evidence="8">Gh-48</strain>
    </source>
</reference>
<dbReference type="SUPFAM" id="SSF46626">
    <property type="entry name" value="Cytochrome c"/>
    <property type="match status" value="1"/>
</dbReference>
<keyword evidence="3 4" id="KW-0408">Iron</keyword>
<feature type="chain" id="PRO_5011457553" description="Cytochrome c domain-containing protein" evidence="5">
    <location>
        <begin position="27"/>
        <end position="198"/>
    </location>
</feature>
<evidence type="ECO:0000256" key="2">
    <source>
        <dbReference type="ARBA" id="ARBA00022723"/>
    </source>
</evidence>
<evidence type="ECO:0000256" key="5">
    <source>
        <dbReference type="SAM" id="SignalP"/>
    </source>
</evidence>
<dbReference type="EMBL" id="FOCL01000007">
    <property type="protein sequence ID" value="SEO32101.1"/>
    <property type="molecule type" value="Genomic_DNA"/>
</dbReference>
<keyword evidence="1 4" id="KW-0349">Heme</keyword>
<evidence type="ECO:0000259" key="6">
    <source>
        <dbReference type="PROSITE" id="PS51007"/>
    </source>
</evidence>
<dbReference type="RefSeq" id="WP_091214029.1">
    <property type="nucleotide sequence ID" value="NZ_FOCL01000007.1"/>
</dbReference>
<evidence type="ECO:0000256" key="4">
    <source>
        <dbReference type="PROSITE-ProRule" id="PRU00433"/>
    </source>
</evidence>
<accession>A0A1H8NR50</accession>
<dbReference type="STRING" id="551995.SAMN05192574_10762"/>
<dbReference type="InterPro" id="IPR036909">
    <property type="entry name" value="Cyt_c-like_dom_sf"/>
</dbReference>
<keyword evidence="2 4" id="KW-0479">Metal-binding</keyword>
<evidence type="ECO:0000256" key="1">
    <source>
        <dbReference type="ARBA" id="ARBA00022617"/>
    </source>
</evidence>
<evidence type="ECO:0000313" key="7">
    <source>
        <dbReference type="EMBL" id="SEO32101.1"/>
    </source>
</evidence>
<keyword evidence="8" id="KW-1185">Reference proteome</keyword>
<dbReference type="OrthoDB" id="9809720at2"/>
<evidence type="ECO:0000256" key="3">
    <source>
        <dbReference type="ARBA" id="ARBA00023004"/>
    </source>
</evidence>
<dbReference type="PROSITE" id="PS51007">
    <property type="entry name" value="CYTC"/>
    <property type="match status" value="1"/>
</dbReference>
<organism evidence="7 8">
    <name type="scientific">Mucilaginibacter gossypiicola</name>
    <dbReference type="NCBI Taxonomy" id="551995"/>
    <lineage>
        <taxon>Bacteria</taxon>
        <taxon>Pseudomonadati</taxon>
        <taxon>Bacteroidota</taxon>
        <taxon>Sphingobacteriia</taxon>
        <taxon>Sphingobacteriales</taxon>
        <taxon>Sphingobacteriaceae</taxon>
        <taxon>Mucilaginibacter</taxon>
    </lineage>
</organism>
<sequence length="198" mass="21388">MNKKVLVFTPALMLLVYSLVSCGGRAKEQSSVQADTISGTMLVKRGEYLVTTMGCNDCHSPKYMTPHGPAIDSLSMLSGFPANKPVPEYPADLVKKGYVVFTGDATAAMGPWGTSFAANLRPDDTGIGTWTEAQFKNALTHGKFKGLDGSRTLMPPMPWQNFVALQDRDVKAIFHYLKSLSPYKNIVPAFIPAPGAGK</sequence>
<dbReference type="GO" id="GO:0009055">
    <property type="term" value="F:electron transfer activity"/>
    <property type="evidence" value="ECO:0007669"/>
    <property type="project" value="InterPro"/>
</dbReference>
<proteinExistence type="predicted"/>
<name>A0A1H8NR50_9SPHI</name>
<dbReference type="InterPro" id="IPR009056">
    <property type="entry name" value="Cyt_c-like_dom"/>
</dbReference>
<dbReference type="GO" id="GO:0046872">
    <property type="term" value="F:metal ion binding"/>
    <property type="evidence" value="ECO:0007669"/>
    <property type="project" value="UniProtKB-KW"/>
</dbReference>
<feature type="signal peptide" evidence="5">
    <location>
        <begin position="1"/>
        <end position="26"/>
    </location>
</feature>
<gene>
    <name evidence="7" type="ORF">SAMN05192574_10762</name>
</gene>
<keyword evidence="5" id="KW-0732">Signal</keyword>
<dbReference type="GO" id="GO:0020037">
    <property type="term" value="F:heme binding"/>
    <property type="evidence" value="ECO:0007669"/>
    <property type="project" value="InterPro"/>
</dbReference>